<evidence type="ECO:0000313" key="9">
    <source>
        <dbReference type="EMBL" id="KAF2076481.1"/>
    </source>
</evidence>
<comment type="similarity">
    <text evidence="5">Belongs to the TDD superfamily. DTWD2 family.</text>
</comment>
<evidence type="ECO:0000313" key="10">
    <source>
        <dbReference type="Proteomes" id="UP000695562"/>
    </source>
</evidence>
<feature type="region of interest" description="Disordered" evidence="7">
    <location>
        <begin position="176"/>
        <end position="196"/>
    </location>
</feature>
<dbReference type="AlphaFoldDB" id="A0A8J4Q860"/>
<feature type="compositionally biased region" description="Low complexity" evidence="7">
    <location>
        <begin position="176"/>
        <end position="187"/>
    </location>
</feature>
<keyword evidence="3" id="KW-0949">S-adenosyl-L-methionine</keyword>
<dbReference type="Pfam" id="PF03942">
    <property type="entry name" value="DTW"/>
    <property type="match status" value="1"/>
</dbReference>
<dbReference type="PANTHER" id="PTHR21392">
    <property type="entry name" value="TRNA-URIDINE AMINOCARBOXYPROPYLTRANSFERASE 2"/>
    <property type="match status" value="1"/>
</dbReference>
<feature type="domain" description="DTW" evidence="8">
    <location>
        <begin position="41"/>
        <end position="313"/>
    </location>
</feature>
<organism evidence="9 10">
    <name type="scientific">Polysphondylium violaceum</name>
    <dbReference type="NCBI Taxonomy" id="133409"/>
    <lineage>
        <taxon>Eukaryota</taxon>
        <taxon>Amoebozoa</taxon>
        <taxon>Evosea</taxon>
        <taxon>Eumycetozoa</taxon>
        <taxon>Dictyostelia</taxon>
        <taxon>Dictyosteliales</taxon>
        <taxon>Dictyosteliaceae</taxon>
        <taxon>Polysphondylium</taxon>
    </lineage>
</organism>
<dbReference type="InterPro" id="IPR039262">
    <property type="entry name" value="DTWD2/TAPT"/>
</dbReference>
<evidence type="ECO:0000256" key="3">
    <source>
        <dbReference type="ARBA" id="ARBA00022691"/>
    </source>
</evidence>
<evidence type="ECO:0000259" key="8">
    <source>
        <dbReference type="SMART" id="SM01144"/>
    </source>
</evidence>
<feature type="compositionally biased region" description="Acidic residues" evidence="7">
    <location>
        <begin position="351"/>
        <end position="360"/>
    </location>
</feature>
<proteinExistence type="inferred from homology"/>
<evidence type="ECO:0000256" key="5">
    <source>
        <dbReference type="ARBA" id="ARBA00034489"/>
    </source>
</evidence>
<evidence type="ECO:0000256" key="1">
    <source>
        <dbReference type="ARBA" id="ARBA00012386"/>
    </source>
</evidence>
<keyword evidence="2" id="KW-0808">Transferase</keyword>
<gene>
    <name evidence="9" type="ORF">CYY_002221</name>
</gene>
<feature type="compositionally biased region" description="Polar residues" evidence="7">
    <location>
        <begin position="336"/>
        <end position="347"/>
    </location>
</feature>
<dbReference type="EMBL" id="AJWJ01000059">
    <property type="protein sequence ID" value="KAF2076481.1"/>
    <property type="molecule type" value="Genomic_DNA"/>
</dbReference>
<protein>
    <recommendedName>
        <fullName evidence="1">tRNA-uridine aminocarboxypropyltransferase</fullName>
        <ecNumber evidence="1">2.5.1.25</ecNumber>
    </recommendedName>
</protein>
<comment type="catalytic activity">
    <reaction evidence="6">
        <text>a uridine in tRNA + S-adenosyl-L-methionine = a 3-[(3S)-3-amino-3-carboxypropyl]uridine in tRNA + S-methyl-5'-thioadenosine + H(+)</text>
        <dbReference type="Rhea" id="RHEA:62432"/>
        <dbReference type="Rhea" id="RHEA-COMP:13339"/>
        <dbReference type="Rhea" id="RHEA-COMP:16092"/>
        <dbReference type="ChEBI" id="CHEBI:15378"/>
        <dbReference type="ChEBI" id="CHEBI:17509"/>
        <dbReference type="ChEBI" id="CHEBI:59789"/>
        <dbReference type="ChEBI" id="CHEBI:65315"/>
        <dbReference type="ChEBI" id="CHEBI:82930"/>
        <dbReference type="EC" id="2.5.1.25"/>
    </reaction>
</comment>
<accession>A0A8J4Q860</accession>
<dbReference type="PANTHER" id="PTHR21392:SF0">
    <property type="entry name" value="TRNA-URIDINE AMINOCARBOXYPROPYLTRANSFERASE 2"/>
    <property type="match status" value="1"/>
</dbReference>
<keyword evidence="10" id="KW-1185">Reference proteome</keyword>
<dbReference type="SMART" id="SM01144">
    <property type="entry name" value="DTW"/>
    <property type="match status" value="1"/>
</dbReference>
<evidence type="ECO:0000256" key="4">
    <source>
        <dbReference type="ARBA" id="ARBA00022694"/>
    </source>
</evidence>
<dbReference type="InterPro" id="IPR005636">
    <property type="entry name" value="DTW"/>
</dbReference>
<reference evidence="9" key="1">
    <citation type="submission" date="2020-01" db="EMBL/GenBank/DDBJ databases">
        <title>Development of genomics and gene disruption for Polysphondylium violaceum indicates a role for the polyketide synthase stlB in stalk morphogenesis.</title>
        <authorList>
            <person name="Narita B."/>
            <person name="Kawabe Y."/>
            <person name="Kin K."/>
            <person name="Saito T."/>
            <person name="Gibbs R."/>
            <person name="Kuspa A."/>
            <person name="Muzny D."/>
            <person name="Queller D."/>
            <person name="Richards S."/>
            <person name="Strassman J."/>
            <person name="Sucgang R."/>
            <person name="Worley K."/>
            <person name="Schaap P."/>
        </authorList>
    </citation>
    <scope>NUCLEOTIDE SEQUENCE</scope>
    <source>
        <strain evidence="9">QSvi11</strain>
    </source>
</reference>
<name>A0A8J4Q860_9MYCE</name>
<evidence type="ECO:0000256" key="6">
    <source>
        <dbReference type="ARBA" id="ARBA00048718"/>
    </source>
</evidence>
<dbReference type="GO" id="GO:0008033">
    <property type="term" value="P:tRNA processing"/>
    <property type="evidence" value="ECO:0007669"/>
    <property type="project" value="UniProtKB-KW"/>
</dbReference>
<sequence length="360" mass="41529">MDSESSNSNNNNSIKPNRKIFTENYKDHKAKKYESLIKNTTSPKCQRCWLLMENCICSKLKNIKLKHEYILCFHPNEWAKASNTGKLIPLCESTIDNSTEPIDQTPSFSNSIYMDYTKKSKILLIGNERDEAYFDSIVNADNASENTFVLFPSPDSINIKDLLKLKSIDIKENSNNNIAYNNKNNQDNNDDNNEDDDDCITTITESVKNININREQLDKLDTLRIIIVDGTWRQAKTMTKRIPKHIKRIHLEFGSLMFKSLFNILRSQPQVDRISTLEATILSMKTLGESDDTISNLIDGLKLLIDTIVLQSHKEQYVAIKEQQWVGRKKDRKNTRTQFINENNDSIQGVYDDDDNDNDE</sequence>
<dbReference type="GO" id="GO:0016432">
    <property type="term" value="F:tRNA-uridine aminocarboxypropyltransferase activity"/>
    <property type="evidence" value="ECO:0007669"/>
    <property type="project" value="UniProtKB-EC"/>
</dbReference>
<comment type="caution">
    <text evidence="9">The sequence shown here is derived from an EMBL/GenBank/DDBJ whole genome shotgun (WGS) entry which is preliminary data.</text>
</comment>
<evidence type="ECO:0000256" key="2">
    <source>
        <dbReference type="ARBA" id="ARBA00022679"/>
    </source>
</evidence>
<keyword evidence="4" id="KW-0819">tRNA processing</keyword>
<dbReference type="Proteomes" id="UP000695562">
    <property type="component" value="Unassembled WGS sequence"/>
</dbReference>
<feature type="region of interest" description="Disordered" evidence="7">
    <location>
        <begin position="331"/>
        <end position="360"/>
    </location>
</feature>
<dbReference type="EC" id="2.5.1.25" evidence="1"/>
<evidence type="ECO:0000256" key="7">
    <source>
        <dbReference type="SAM" id="MobiDB-lite"/>
    </source>
</evidence>
<dbReference type="OrthoDB" id="408541at2759"/>